<feature type="transmembrane region" description="Helical" evidence="1">
    <location>
        <begin position="52"/>
        <end position="69"/>
    </location>
</feature>
<dbReference type="Proteomes" id="UP000515743">
    <property type="component" value="Chromosome"/>
</dbReference>
<dbReference type="EMBL" id="CP059404">
    <property type="protein sequence ID" value="QNE88891.1"/>
    <property type="molecule type" value="Genomic_DNA"/>
</dbReference>
<keyword evidence="1" id="KW-0812">Transmembrane</keyword>
<keyword evidence="3" id="KW-1185">Reference proteome</keyword>
<dbReference type="KEGG" id="cik:H0194_07340"/>
<feature type="transmembrane region" description="Helical" evidence="1">
    <location>
        <begin position="155"/>
        <end position="177"/>
    </location>
</feature>
<dbReference type="InterPro" id="IPR017195">
    <property type="entry name" value="ABC_thiamin-permease_prd"/>
</dbReference>
<dbReference type="AlphaFoldDB" id="A0A7G7CMS5"/>
<evidence type="ECO:0000256" key="1">
    <source>
        <dbReference type="SAM" id="Phobius"/>
    </source>
</evidence>
<reference evidence="2 3" key="1">
    <citation type="submission" date="2020-07" db="EMBL/GenBank/DDBJ databases">
        <title>Complete genome and description of Corynebacterium incognita strain Marseille-Q3630 sp. nov.</title>
        <authorList>
            <person name="Boxberger M."/>
        </authorList>
    </citation>
    <scope>NUCLEOTIDE SEQUENCE [LARGE SCALE GENOMIC DNA]</scope>
    <source>
        <strain evidence="2 3">Marseille-Q3630</strain>
    </source>
</reference>
<proteinExistence type="predicted"/>
<name>A0A7G7CMS5_9CORY</name>
<feature type="transmembrane region" description="Helical" evidence="1">
    <location>
        <begin position="124"/>
        <end position="143"/>
    </location>
</feature>
<keyword evidence="1" id="KW-1133">Transmembrane helix</keyword>
<evidence type="ECO:0000313" key="2">
    <source>
        <dbReference type="EMBL" id="QNE88891.1"/>
    </source>
</evidence>
<keyword evidence="1" id="KW-0472">Membrane</keyword>
<protein>
    <submittedName>
        <fullName evidence="2">ECF transporter S component</fullName>
    </submittedName>
</protein>
<feature type="transmembrane region" description="Helical" evidence="1">
    <location>
        <begin position="76"/>
        <end position="95"/>
    </location>
</feature>
<organism evidence="2 3">
    <name type="scientific">Corynebacterium incognita</name>
    <dbReference type="NCBI Taxonomy" id="2754725"/>
    <lineage>
        <taxon>Bacteria</taxon>
        <taxon>Bacillati</taxon>
        <taxon>Actinomycetota</taxon>
        <taxon>Actinomycetes</taxon>
        <taxon>Mycobacteriales</taxon>
        <taxon>Corynebacteriaceae</taxon>
        <taxon>Corynebacterium</taxon>
    </lineage>
</organism>
<feature type="transmembrane region" description="Helical" evidence="1">
    <location>
        <begin position="12"/>
        <end position="32"/>
    </location>
</feature>
<dbReference type="RefSeq" id="WP_185175280.1">
    <property type="nucleotide sequence ID" value="NZ_CP059404.1"/>
</dbReference>
<sequence>MAMQSANKSWRVVDIIVASILGVACGFIFSFWNGAGYAWFSAMDSITPGLGGLAVGIWLLGGVIGGLVIRKRFAAIYVEVLAACVSALLGSQWSIETVYSGLAQGLGAELIFMLFMYRKFDLKVAMLSGLGAGIGAWLLELFLSANIAKGLDFNLIYLACLCASGVLLAGLVGWLLVSALAKTGALDRFGAGREQRAAEV</sequence>
<evidence type="ECO:0000313" key="3">
    <source>
        <dbReference type="Proteomes" id="UP000515743"/>
    </source>
</evidence>
<gene>
    <name evidence="2" type="ORF">H0194_07340</name>
</gene>
<dbReference type="Pfam" id="PF09819">
    <property type="entry name" value="ABC_cobalt"/>
    <property type="match status" value="1"/>
</dbReference>
<accession>A0A7G7CMS5</accession>
<dbReference type="PIRSF" id="PIRSF037394">
    <property type="entry name" value="ABC_thiamine-permease_YkoE_prd"/>
    <property type="match status" value="1"/>
</dbReference>